<gene>
    <name evidence="11" type="primary">fliR</name>
    <name evidence="11" type="ORF">C1H71_11805</name>
</gene>
<proteinExistence type="inferred from homology"/>
<name>A0A7G3GBQ2_9NEIS</name>
<evidence type="ECO:0000256" key="9">
    <source>
        <dbReference type="NCBIfam" id="TIGR01400"/>
    </source>
</evidence>
<comment type="function">
    <text evidence="1 10">Role in flagellar biosynthesis.</text>
</comment>
<dbReference type="Pfam" id="PF01311">
    <property type="entry name" value="Bac_export_1"/>
    <property type="match status" value="1"/>
</dbReference>
<dbReference type="InterPro" id="IPR002010">
    <property type="entry name" value="T3SS_IM_R"/>
</dbReference>
<keyword evidence="5 10" id="KW-0812">Transmembrane</keyword>
<dbReference type="PANTHER" id="PTHR30065">
    <property type="entry name" value="FLAGELLAR BIOSYNTHETIC PROTEIN FLIR"/>
    <property type="match status" value="1"/>
</dbReference>
<evidence type="ECO:0000256" key="10">
    <source>
        <dbReference type="RuleBase" id="RU362071"/>
    </source>
</evidence>
<feature type="transmembrane region" description="Helical" evidence="10">
    <location>
        <begin position="12"/>
        <end position="31"/>
    </location>
</feature>
<keyword evidence="8 10" id="KW-0975">Bacterial flagellum</keyword>
<keyword evidence="7 10" id="KW-0472">Membrane</keyword>
<dbReference type="GO" id="GO:0044780">
    <property type="term" value="P:bacterial-type flagellum assembly"/>
    <property type="evidence" value="ECO:0007669"/>
    <property type="project" value="UniProtKB-UniRule"/>
</dbReference>
<dbReference type="NCBIfam" id="TIGR01400">
    <property type="entry name" value="fliR"/>
    <property type="match status" value="1"/>
</dbReference>
<keyword evidence="11" id="KW-0969">Cilium</keyword>
<feature type="transmembrane region" description="Helical" evidence="10">
    <location>
        <begin position="74"/>
        <end position="96"/>
    </location>
</feature>
<evidence type="ECO:0000256" key="8">
    <source>
        <dbReference type="ARBA" id="ARBA00023143"/>
    </source>
</evidence>
<dbReference type="EMBL" id="CP025781">
    <property type="protein sequence ID" value="QBC44145.1"/>
    <property type="molecule type" value="Genomic_DNA"/>
</dbReference>
<keyword evidence="11" id="KW-0282">Flagellum</keyword>
<feature type="transmembrane region" description="Helical" evidence="10">
    <location>
        <begin position="183"/>
        <end position="205"/>
    </location>
</feature>
<dbReference type="RefSeq" id="WP_130106696.1">
    <property type="nucleotide sequence ID" value="NZ_CP025781.1"/>
</dbReference>
<comment type="subcellular location">
    <subcellularLocation>
        <location evidence="10">Cell membrane</location>
        <topology evidence="10">Multi-pass membrane protein</topology>
    </subcellularLocation>
    <subcellularLocation>
        <location evidence="10">Bacterial flagellum basal body</location>
    </subcellularLocation>
</comment>
<keyword evidence="12" id="KW-1185">Reference proteome</keyword>
<dbReference type="AlphaFoldDB" id="A0A7G3GBQ2"/>
<feature type="transmembrane region" description="Helical" evidence="10">
    <location>
        <begin position="43"/>
        <end position="62"/>
    </location>
</feature>
<dbReference type="GO" id="GO:0006605">
    <property type="term" value="P:protein targeting"/>
    <property type="evidence" value="ECO:0007669"/>
    <property type="project" value="UniProtKB-UniRule"/>
</dbReference>
<evidence type="ECO:0000256" key="5">
    <source>
        <dbReference type="ARBA" id="ARBA00022692"/>
    </source>
</evidence>
<dbReference type="KEGG" id="ifl:C1H71_11805"/>
<accession>A0A7G3GBQ2</accession>
<evidence type="ECO:0000256" key="7">
    <source>
        <dbReference type="ARBA" id="ARBA00023136"/>
    </source>
</evidence>
<evidence type="ECO:0000313" key="12">
    <source>
        <dbReference type="Proteomes" id="UP000515917"/>
    </source>
</evidence>
<evidence type="ECO:0000256" key="6">
    <source>
        <dbReference type="ARBA" id="ARBA00022989"/>
    </source>
</evidence>
<dbReference type="InterPro" id="IPR006303">
    <property type="entry name" value="FliR"/>
</dbReference>
<dbReference type="PANTHER" id="PTHR30065:SF8">
    <property type="entry name" value="FLAGELLAR BIOSYNTHETIC PROTEIN FLIR"/>
    <property type="match status" value="1"/>
</dbReference>
<evidence type="ECO:0000256" key="2">
    <source>
        <dbReference type="ARBA" id="ARBA00009772"/>
    </source>
</evidence>
<keyword evidence="4 10" id="KW-1003">Cell membrane</keyword>
<evidence type="ECO:0000256" key="1">
    <source>
        <dbReference type="ARBA" id="ARBA00002578"/>
    </source>
</evidence>
<feature type="transmembrane region" description="Helical" evidence="10">
    <location>
        <begin position="217"/>
        <end position="237"/>
    </location>
</feature>
<keyword evidence="11" id="KW-0966">Cell projection</keyword>
<evidence type="ECO:0000313" key="11">
    <source>
        <dbReference type="EMBL" id="QBC44145.1"/>
    </source>
</evidence>
<dbReference type="GO" id="GO:0009425">
    <property type="term" value="C:bacterial-type flagellum basal body"/>
    <property type="evidence" value="ECO:0007669"/>
    <property type="project" value="UniProtKB-SubCell"/>
</dbReference>
<evidence type="ECO:0000256" key="4">
    <source>
        <dbReference type="ARBA" id="ARBA00022475"/>
    </source>
</evidence>
<keyword evidence="6 10" id="KW-1133">Transmembrane helix</keyword>
<reference evidence="11 12" key="1">
    <citation type="submission" date="2018-01" db="EMBL/GenBank/DDBJ databases">
        <title>Genome sequence of Iodobacter sp. strain PCH194 isolated from Indian Trans-Himalaya.</title>
        <authorList>
            <person name="Kumar V."/>
            <person name="Thakur V."/>
            <person name="Kumar S."/>
            <person name="Singh D."/>
        </authorList>
    </citation>
    <scope>NUCLEOTIDE SEQUENCE [LARGE SCALE GENOMIC DNA]</scope>
    <source>
        <strain evidence="11 12">PCH194</strain>
    </source>
</reference>
<dbReference type="PRINTS" id="PR00953">
    <property type="entry name" value="TYPE3IMRPROT"/>
</dbReference>
<evidence type="ECO:0000256" key="3">
    <source>
        <dbReference type="ARBA" id="ARBA00021717"/>
    </source>
</evidence>
<sequence length="266" mass="28892">MKDIWTVSHAQIDLWLGIFWWPFCRIFGFLLSDPFYSSKAISVKVRVAIAIFLSLIIGPVLPAMPQVPIVSPEGILIVINQLLIGIAIGYVVRIIFSAMEMAGHLSGLQMGLGFATFYDPLHATSVPIVAQFLSLMTILVFLALNGHLLVLHTLLDSFNTLPIRVQPISGLGFKMLAEYGSLIFRYGVLLALPVVGSLLVTNLAVGVMTRAAPQLNVFAVGFPLMMGIGLGAMYLSLPYMPAHIDIMLSEGSRFVVKMLAAFAGKT</sequence>
<feature type="transmembrane region" description="Helical" evidence="10">
    <location>
        <begin position="132"/>
        <end position="155"/>
    </location>
</feature>
<organism evidence="11 12">
    <name type="scientific">Iodobacter fluviatilis</name>
    <dbReference type="NCBI Taxonomy" id="537"/>
    <lineage>
        <taxon>Bacteria</taxon>
        <taxon>Pseudomonadati</taxon>
        <taxon>Pseudomonadota</taxon>
        <taxon>Betaproteobacteria</taxon>
        <taxon>Neisseriales</taxon>
        <taxon>Chitinibacteraceae</taxon>
        <taxon>Iodobacter</taxon>
    </lineage>
</organism>
<protein>
    <recommendedName>
        <fullName evidence="3 9">Flagellar biosynthetic protein FliR</fullName>
    </recommendedName>
</protein>
<dbReference type="GO" id="GO:0005886">
    <property type="term" value="C:plasma membrane"/>
    <property type="evidence" value="ECO:0007669"/>
    <property type="project" value="UniProtKB-SubCell"/>
</dbReference>
<dbReference type="Proteomes" id="UP000515917">
    <property type="component" value="Chromosome"/>
</dbReference>
<comment type="similarity">
    <text evidence="2 10">Belongs to the FliR/MopE/SpaR family.</text>
</comment>